<dbReference type="EC" id="4.4.1.13" evidence="2"/>
<evidence type="ECO:0000256" key="5">
    <source>
        <dbReference type="ARBA" id="ARBA00023239"/>
    </source>
</evidence>
<sequence length="59" mass="6214">LKVGADIVYDSGTKYMSGHHDVMAGLIAVSSPDVAKQIAFMINSVGSGLSPFDSFLVLR</sequence>
<dbReference type="GO" id="GO:0005737">
    <property type="term" value="C:cytoplasm"/>
    <property type="evidence" value="ECO:0007669"/>
    <property type="project" value="TreeGrafter"/>
</dbReference>
<evidence type="ECO:0000256" key="6">
    <source>
        <dbReference type="RuleBase" id="RU362118"/>
    </source>
</evidence>
<accession>A0A699X968</accession>
<dbReference type="PANTHER" id="PTHR11808">
    <property type="entry name" value="TRANS-SULFURATION ENZYME FAMILY MEMBER"/>
    <property type="match status" value="1"/>
</dbReference>
<feature type="non-terminal residue" evidence="7">
    <location>
        <position position="1"/>
    </location>
</feature>
<evidence type="ECO:0000256" key="1">
    <source>
        <dbReference type="ARBA" id="ARBA00001933"/>
    </source>
</evidence>
<feature type="non-terminal residue" evidence="7">
    <location>
        <position position="59"/>
    </location>
</feature>
<evidence type="ECO:0000256" key="4">
    <source>
        <dbReference type="ARBA" id="ARBA00022898"/>
    </source>
</evidence>
<dbReference type="GO" id="GO:0008652">
    <property type="term" value="P:amino acid biosynthetic process"/>
    <property type="evidence" value="ECO:0007669"/>
    <property type="project" value="UniProtKB-KW"/>
</dbReference>
<keyword evidence="4 6" id="KW-0663">Pyridoxal phosphate</keyword>
<dbReference type="AlphaFoldDB" id="A0A699X968"/>
<evidence type="ECO:0000256" key="2">
    <source>
        <dbReference type="ARBA" id="ARBA00012224"/>
    </source>
</evidence>
<dbReference type="InterPro" id="IPR054542">
    <property type="entry name" value="Cys_met_metab_PP"/>
</dbReference>
<proteinExistence type="inferred from homology"/>
<gene>
    <name evidence="7" type="ORF">Tci_927672</name>
</gene>
<comment type="similarity">
    <text evidence="6">Belongs to the trans-sulfuration enzymes family.</text>
</comment>
<reference evidence="7" key="1">
    <citation type="journal article" date="2019" name="Sci. Rep.">
        <title>Draft genome of Tanacetum cinerariifolium, the natural source of mosquito coil.</title>
        <authorList>
            <person name="Yamashiro T."/>
            <person name="Shiraishi A."/>
            <person name="Satake H."/>
            <person name="Nakayama K."/>
        </authorList>
    </citation>
    <scope>NUCLEOTIDE SEQUENCE</scope>
</reference>
<protein>
    <recommendedName>
        <fullName evidence="2">cysteine-S-conjugate beta-lyase</fullName>
        <ecNumber evidence="2">4.4.1.13</ecNumber>
    </recommendedName>
</protein>
<keyword evidence="3" id="KW-0028">Amino-acid biosynthesis</keyword>
<evidence type="ECO:0000256" key="3">
    <source>
        <dbReference type="ARBA" id="ARBA00022605"/>
    </source>
</evidence>
<dbReference type="Gene3D" id="3.40.640.10">
    <property type="entry name" value="Type I PLP-dependent aspartate aminotransferase-like (Major domain)"/>
    <property type="match status" value="1"/>
</dbReference>
<dbReference type="SUPFAM" id="SSF53383">
    <property type="entry name" value="PLP-dependent transferases"/>
    <property type="match status" value="1"/>
</dbReference>
<dbReference type="PANTHER" id="PTHR11808:SF50">
    <property type="entry name" value="CYSTATHIONINE BETA-LYASE"/>
    <property type="match status" value="1"/>
</dbReference>
<name>A0A699X968_TANCI</name>
<dbReference type="Pfam" id="PF01053">
    <property type="entry name" value="Cys_Met_Meta_PP"/>
    <property type="match status" value="1"/>
</dbReference>
<dbReference type="GO" id="GO:0030170">
    <property type="term" value="F:pyridoxal phosphate binding"/>
    <property type="evidence" value="ECO:0007669"/>
    <property type="project" value="InterPro"/>
</dbReference>
<keyword evidence="5 7" id="KW-0456">Lyase</keyword>
<dbReference type="PROSITE" id="PS00868">
    <property type="entry name" value="CYS_MET_METAB_PP"/>
    <property type="match status" value="1"/>
</dbReference>
<dbReference type="InterPro" id="IPR015424">
    <property type="entry name" value="PyrdxlP-dep_Trfase"/>
</dbReference>
<dbReference type="GO" id="GO:0047804">
    <property type="term" value="F:cysteine-S-conjugate beta-lyase activity"/>
    <property type="evidence" value="ECO:0007669"/>
    <property type="project" value="UniProtKB-EC"/>
</dbReference>
<dbReference type="GO" id="GO:0019346">
    <property type="term" value="P:transsulfuration"/>
    <property type="evidence" value="ECO:0007669"/>
    <property type="project" value="InterPro"/>
</dbReference>
<dbReference type="InterPro" id="IPR015421">
    <property type="entry name" value="PyrdxlP-dep_Trfase_major"/>
</dbReference>
<dbReference type="InterPro" id="IPR000277">
    <property type="entry name" value="Cys/Met-Metab_PyrdxlP-dep_enz"/>
</dbReference>
<organism evidence="7">
    <name type="scientific">Tanacetum cinerariifolium</name>
    <name type="common">Dalmatian daisy</name>
    <name type="synonym">Chrysanthemum cinerariifolium</name>
    <dbReference type="NCBI Taxonomy" id="118510"/>
    <lineage>
        <taxon>Eukaryota</taxon>
        <taxon>Viridiplantae</taxon>
        <taxon>Streptophyta</taxon>
        <taxon>Embryophyta</taxon>
        <taxon>Tracheophyta</taxon>
        <taxon>Spermatophyta</taxon>
        <taxon>Magnoliopsida</taxon>
        <taxon>eudicotyledons</taxon>
        <taxon>Gunneridae</taxon>
        <taxon>Pentapetalae</taxon>
        <taxon>asterids</taxon>
        <taxon>campanulids</taxon>
        <taxon>Asterales</taxon>
        <taxon>Asteraceae</taxon>
        <taxon>Asteroideae</taxon>
        <taxon>Anthemideae</taxon>
        <taxon>Anthemidinae</taxon>
        <taxon>Tanacetum</taxon>
    </lineage>
</organism>
<comment type="cofactor">
    <cofactor evidence="1 6">
        <name>pyridoxal 5'-phosphate</name>
        <dbReference type="ChEBI" id="CHEBI:597326"/>
    </cofactor>
</comment>
<comment type="caution">
    <text evidence="7">The sequence shown here is derived from an EMBL/GenBank/DDBJ whole genome shotgun (WGS) entry which is preliminary data.</text>
</comment>
<evidence type="ECO:0000313" key="7">
    <source>
        <dbReference type="EMBL" id="GFD55703.1"/>
    </source>
</evidence>
<dbReference type="EMBL" id="BKCJ011820695">
    <property type="protein sequence ID" value="GFD55703.1"/>
    <property type="molecule type" value="Genomic_DNA"/>
</dbReference>